<evidence type="ECO:0000313" key="5">
    <source>
        <dbReference type="EMBL" id="OAF98494.1"/>
    </source>
</evidence>
<feature type="non-terminal residue" evidence="5">
    <location>
        <position position="1"/>
    </location>
</feature>
<feature type="domain" description="O-methyltransferase C-terminal" evidence="4">
    <location>
        <begin position="7"/>
        <end position="103"/>
    </location>
</feature>
<evidence type="ECO:0000256" key="2">
    <source>
        <dbReference type="ARBA" id="ARBA00022679"/>
    </source>
</evidence>
<organism evidence="5 6">
    <name type="scientific">Paraphaeosphaeria sporulosa</name>
    <dbReference type="NCBI Taxonomy" id="1460663"/>
    <lineage>
        <taxon>Eukaryota</taxon>
        <taxon>Fungi</taxon>
        <taxon>Dikarya</taxon>
        <taxon>Ascomycota</taxon>
        <taxon>Pezizomycotina</taxon>
        <taxon>Dothideomycetes</taxon>
        <taxon>Pleosporomycetidae</taxon>
        <taxon>Pleosporales</taxon>
        <taxon>Massarineae</taxon>
        <taxon>Didymosphaeriaceae</taxon>
        <taxon>Paraphaeosphaeria</taxon>
    </lineage>
</organism>
<dbReference type="GO" id="GO:0008171">
    <property type="term" value="F:O-methyltransferase activity"/>
    <property type="evidence" value="ECO:0007669"/>
    <property type="project" value="InterPro"/>
</dbReference>
<evidence type="ECO:0000313" key="6">
    <source>
        <dbReference type="Proteomes" id="UP000077069"/>
    </source>
</evidence>
<keyword evidence="3" id="KW-0949">S-adenosyl-L-methionine</keyword>
<evidence type="ECO:0000259" key="4">
    <source>
        <dbReference type="Pfam" id="PF00891"/>
    </source>
</evidence>
<dbReference type="AlphaFoldDB" id="A0A177BT61"/>
<dbReference type="PANTHER" id="PTHR43712">
    <property type="entry name" value="PUTATIVE (AFU_ORTHOLOGUE AFUA_4G14580)-RELATED"/>
    <property type="match status" value="1"/>
</dbReference>
<dbReference type="OrthoDB" id="1606438at2759"/>
<dbReference type="Pfam" id="PF00891">
    <property type="entry name" value="Methyltransf_2"/>
    <property type="match status" value="1"/>
</dbReference>
<proteinExistence type="predicted"/>
<dbReference type="SUPFAM" id="SSF53335">
    <property type="entry name" value="S-adenosyl-L-methionine-dependent methyltransferases"/>
    <property type="match status" value="1"/>
</dbReference>
<keyword evidence="6" id="KW-1185">Reference proteome</keyword>
<dbReference type="RefSeq" id="XP_018028860.1">
    <property type="nucleotide sequence ID" value="XM_018175133.1"/>
</dbReference>
<dbReference type="InterPro" id="IPR001077">
    <property type="entry name" value="COMT_C"/>
</dbReference>
<dbReference type="GO" id="GO:0032259">
    <property type="term" value="P:methylation"/>
    <property type="evidence" value="ECO:0007669"/>
    <property type="project" value="UniProtKB-KW"/>
</dbReference>
<gene>
    <name evidence="5" type="ORF">CC84DRAFT_1106213</name>
</gene>
<keyword evidence="2 5" id="KW-0808">Transferase</keyword>
<sequence>WDHLETLVVDVGGGSGNLARILTSSTNHISSFVQDHAHVIAHGAGMVPAELQSRIEFQAHDFLERQPTTGVDVFVFARIFLNWSDKYCVQILRALDPAMKTGARC</sequence>
<reference evidence="5 6" key="1">
    <citation type="submission" date="2016-05" db="EMBL/GenBank/DDBJ databases">
        <title>Comparative analysis of secretome profiles of manganese(II)-oxidizing ascomycete fungi.</title>
        <authorList>
            <consortium name="DOE Joint Genome Institute"/>
            <person name="Zeiner C.A."/>
            <person name="Purvine S.O."/>
            <person name="Zink E.M."/>
            <person name="Wu S."/>
            <person name="Pasa-Tolic L."/>
            <person name="Chaput D.L."/>
            <person name="Haridas S."/>
            <person name="Grigoriev I.V."/>
            <person name="Santelli C.M."/>
            <person name="Hansel C.M."/>
        </authorList>
    </citation>
    <scope>NUCLEOTIDE SEQUENCE [LARGE SCALE GENOMIC DNA]</scope>
    <source>
        <strain evidence="5 6">AP3s5-JAC2a</strain>
    </source>
</reference>
<dbReference type="PANTHER" id="PTHR43712:SF5">
    <property type="entry name" value="O-METHYLTRANSFERASE ASQN-RELATED"/>
    <property type="match status" value="1"/>
</dbReference>
<accession>A0A177BT61</accession>
<name>A0A177BT61_9PLEO</name>
<evidence type="ECO:0000256" key="3">
    <source>
        <dbReference type="ARBA" id="ARBA00022691"/>
    </source>
</evidence>
<dbReference type="GeneID" id="28758619"/>
<dbReference type="Gene3D" id="3.40.50.150">
    <property type="entry name" value="Vaccinia Virus protein VP39"/>
    <property type="match status" value="1"/>
</dbReference>
<evidence type="ECO:0000256" key="1">
    <source>
        <dbReference type="ARBA" id="ARBA00022603"/>
    </source>
</evidence>
<dbReference type="InParanoid" id="A0A177BT61"/>
<dbReference type="InterPro" id="IPR016461">
    <property type="entry name" value="COMT-like"/>
</dbReference>
<dbReference type="PROSITE" id="PS51683">
    <property type="entry name" value="SAM_OMT_II"/>
    <property type="match status" value="1"/>
</dbReference>
<dbReference type="EMBL" id="KV441572">
    <property type="protein sequence ID" value="OAF98494.1"/>
    <property type="molecule type" value="Genomic_DNA"/>
</dbReference>
<dbReference type="InterPro" id="IPR029063">
    <property type="entry name" value="SAM-dependent_MTases_sf"/>
</dbReference>
<protein>
    <submittedName>
        <fullName evidence="5">S-adenosyl-L-methionine-dependent methyltransferase</fullName>
    </submittedName>
</protein>
<dbReference type="Proteomes" id="UP000077069">
    <property type="component" value="Unassembled WGS sequence"/>
</dbReference>
<keyword evidence="1 5" id="KW-0489">Methyltransferase</keyword>